<accession>M1XPN8</accession>
<feature type="transmembrane region" description="Helical" evidence="2">
    <location>
        <begin position="70"/>
        <end position="95"/>
    </location>
</feature>
<keyword evidence="2" id="KW-0472">Membrane</keyword>
<feature type="compositionally biased region" description="Basic and acidic residues" evidence="1">
    <location>
        <begin position="209"/>
        <end position="229"/>
    </location>
</feature>
<evidence type="ECO:0000256" key="2">
    <source>
        <dbReference type="SAM" id="Phobius"/>
    </source>
</evidence>
<dbReference type="STRING" id="268739.Nmlp_1824"/>
<name>M1XPN8_NATM8</name>
<feature type="region of interest" description="Disordered" evidence="1">
    <location>
        <begin position="206"/>
        <end position="247"/>
    </location>
</feature>
<feature type="transmembrane region" description="Helical" evidence="2">
    <location>
        <begin position="147"/>
        <end position="164"/>
    </location>
</feature>
<dbReference type="KEGG" id="nmo:Nmlp_1824"/>
<dbReference type="Proteomes" id="UP000011867">
    <property type="component" value="Chromosome"/>
</dbReference>
<dbReference type="OrthoDB" id="331072at2157"/>
<feature type="compositionally biased region" description="Gly residues" evidence="1">
    <location>
        <begin position="235"/>
        <end position="247"/>
    </location>
</feature>
<dbReference type="RefSeq" id="WP_015408839.1">
    <property type="nucleotide sequence ID" value="NC_020388.1"/>
</dbReference>
<keyword evidence="2" id="KW-1133">Transmembrane helix</keyword>
<evidence type="ECO:0000313" key="4">
    <source>
        <dbReference type="Proteomes" id="UP000011867"/>
    </source>
</evidence>
<feature type="region of interest" description="Disordered" evidence="1">
    <location>
        <begin position="1"/>
        <end position="60"/>
    </location>
</feature>
<keyword evidence="2" id="KW-0812">Transmembrane</keyword>
<evidence type="ECO:0000256" key="1">
    <source>
        <dbReference type="SAM" id="MobiDB-lite"/>
    </source>
</evidence>
<evidence type="ECO:0000313" key="3">
    <source>
        <dbReference type="EMBL" id="CCQ36012.1"/>
    </source>
</evidence>
<feature type="compositionally biased region" description="Gly residues" evidence="1">
    <location>
        <begin position="25"/>
        <end position="40"/>
    </location>
</feature>
<organism evidence="3 4">
    <name type="scientific">Natronomonas moolapensis (strain DSM 18674 / CECT 7526 / JCM 14361 / 8.8.11)</name>
    <dbReference type="NCBI Taxonomy" id="268739"/>
    <lineage>
        <taxon>Archaea</taxon>
        <taxon>Methanobacteriati</taxon>
        <taxon>Methanobacteriota</taxon>
        <taxon>Stenosarchaea group</taxon>
        <taxon>Halobacteria</taxon>
        <taxon>Halobacteriales</taxon>
        <taxon>Natronomonadaceae</taxon>
        <taxon>Natronomonas</taxon>
    </lineage>
</organism>
<dbReference type="EMBL" id="HF582854">
    <property type="protein sequence ID" value="CCQ36012.1"/>
    <property type="molecule type" value="Genomic_DNA"/>
</dbReference>
<gene>
    <name evidence="3" type="ordered locus">Nmlp_1824</name>
</gene>
<sequence length="247" mass="25131">MTGRTPASGGDGDGDGAEEGRLAGSSGGDRGASGAAGGASGASTNAEYETAPDTDREAAPNDERSWLTGLWYRSGVGVGVVVGDVLLTLFLGSVTVVGIDGTSVASSSSAGIVPWYVYAFSVLGALGFVFTALIEELGRSTFEVLHYNFRLPAALPLGVGIYLFSDILLGEVAADVPLVVGLVFLSGMYVNLAYRQLGALARRLLPGGREGESSRGEESQDEDGTRRGDEEGDGEGGGARTDAGGGR</sequence>
<dbReference type="eggNOG" id="arCOG09114">
    <property type="taxonomic scope" value="Archaea"/>
</dbReference>
<proteinExistence type="predicted"/>
<dbReference type="GeneID" id="14650925"/>
<protein>
    <submittedName>
        <fullName evidence="3">Uncharacterized protein</fullName>
    </submittedName>
</protein>
<dbReference type="HOGENOM" id="CLU_1122642_0_0_2"/>
<feature type="transmembrane region" description="Helical" evidence="2">
    <location>
        <begin position="176"/>
        <end position="194"/>
    </location>
</feature>
<dbReference type="AlphaFoldDB" id="M1XPN8"/>
<keyword evidence="4" id="KW-1185">Reference proteome</keyword>
<reference evidence="3 4" key="1">
    <citation type="journal article" date="2013" name="Genome Announc.">
        <title>Genome of the haloarchaeon Natronomonas moolapensis, a neutrophilic member of a previously haloalkaliphilic genus.</title>
        <authorList>
            <person name="Dyall-Smith M.L."/>
            <person name="Pfeiffer F."/>
            <person name="Oberwinkler T."/>
            <person name="Klee K."/>
            <person name="Rampp M."/>
            <person name="Palm P."/>
            <person name="Gross K."/>
            <person name="Schuster S.C."/>
            <person name="Oesterhelt D."/>
        </authorList>
    </citation>
    <scope>NUCLEOTIDE SEQUENCE [LARGE SCALE GENOMIC DNA]</scope>
    <source>
        <strain evidence="4">DSM 18674 / JCM 14361 / 8.8.11</strain>
    </source>
</reference>
<feature type="transmembrane region" description="Helical" evidence="2">
    <location>
        <begin position="115"/>
        <end position="135"/>
    </location>
</feature>